<sequence>MVFGARTPINFFLKFGGKAGVGEWGRRRLPHPLSELTELIERTLGNVRAPLIRVNIRGQEPLAVEVRSQGATAKRQIAPPAAVLMTPPIDVGEGLVVKRQAAEEYLGALSLLGNTDTIPLGVRIIAFIVVRRICFSLKLGDECRGGVADRGEYSGVGE</sequence>
<dbReference type="EMBL" id="BPLF01000004">
    <property type="protein sequence ID" value="GIX65010.1"/>
    <property type="molecule type" value="Genomic_DNA"/>
</dbReference>
<dbReference type="RefSeq" id="XP_067717079.1">
    <property type="nucleotide sequence ID" value="XM_067860978.1"/>
</dbReference>
<protein>
    <submittedName>
        <fullName evidence="1">Required for hyphal anastomosis (HAM-2) protein, putative</fullName>
    </submittedName>
</protein>
<reference evidence="1 2" key="1">
    <citation type="submission" date="2021-06" db="EMBL/GenBank/DDBJ databases">
        <title>Genome sequence of Babesia caballi.</title>
        <authorList>
            <person name="Yamagishi J."/>
            <person name="Kidaka T."/>
            <person name="Ochi A."/>
        </authorList>
    </citation>
    <scope>NUCLEOTIDE SEQUENCE [LARGE SCALE GENOMIC DNA]</scope>
    <source>
        <strain evidence="1">USDA-D6B2</strain>
    </source>
</reference>
<dbReference type="AlphaFoldDB" id="A0AAV4LZD9"/>
<evidence type="ECO:0000313" key="1">
    <source>
        <dbReference type="EMBL" id="GIX65010.1"/>
    </source>
</evidence>
<keyword evidence="2" id="KW-1185">Reference proteome</keyword>
<organism evidence="1 2">
    <name type="scientific">Babesia caballi</name>
    <dbReference type="NCBI Taxonomy" id="5871"/>
    <lineage>
        <taxon>Eukaryota</taxon>
        <taxon>Sar</taxon>
        <taxon>Alveolata</taxon>
        <taxon>Apicomplexa</taxon>
        <taxon>Aconoidasida</taxon>
        <taxon>Piroplasmida</taxon>
        <taxon>Babesiidae</taxon>
        <taxon>Babesia</taxon>
    </lineage>
</organism>
<comment type="caution">
    <text evidence="1">The sequence shown here is derived from an EMBL/GenBank/DDBJ whole genome shotgun (WGS) entry which is preliminary data.</text>
</comment>
<proteinExistence type="predicted"/>
<dbReference type="Proteomes" id="UP001497744">
    <property type="component" value="Unassembled WGS sequence"/>
</dbReference>
<evidence type="ECO:0000313" key="2">
    <source>
        <dbReference type="Proteomes" id="UP001497744"/>
    </source>
</evidence>
<dbReference type="GeneID" id="94196491"/>
<accession>A0AAV4LZD9</accession>
<gene>
    <name evidence="1" type="ORF">BcabD6B2_44450</name>
</gene>
<name>A0AAV4LZD9_BABCB</name>